<evidence type="ECO:0000256" key="4">
    <source>
        <dbReference type="ARBA" id="ARBA00022519"/>
    </source>
</evidence>
<keyword evidence="7 9" id="KW-0472">Membrane</keyword>
<evidence type="ECO:0000256" key="2">
    <source>
        <dbReference type="ARBA" id="ARBA00022448"/>
    </source>
</evidence>
<feature type="transmembrane region" description="Helical" evidence="9">
    <location>
        <begin position="49"/>
        <end position="71"/>
    </location>
</feature>
<keyword evidence="2 9" id="KW-0813">Transport</keyword>
<evidence type="ECO:0000256" key="7">
    <source>
        <dbReference type="ARBA" id="ARBA00023136"/>
    </source>
</evidence>
<keyword evidence="3" id="KW-1003">Cell membrane</keyword>
<feature type="transmembrane region" description="Helical" evidence="9">
    <location>
        <begin position="20"/>
        <end position="37"/>
    </location>
</feature>
<feature type="domain" description="Tripartite ATP-independent periplasmic transporters DctQ component" evidence="10">
    <location>
        <begin position="31"/>
        <end position="161"/>
    </location>
</feature>
<evidence type="ECO:0000313" key="11">
    <source>
        <dbReference type="EMBL" id="SFL18228.1"/>
    </source>
</evidence>
<dbReference type="Pfam" id="PF04290">
    <property type="entry name" value="DctQ"/>
    <property type="match status" value="1"/>
</dbReference>
<keyword evidence="5 9" id="KW-0812">Transmembrane</keyword>
<comment type="similarity">
    <text evidence="8 9">Belongs to the TRAP transporter small permease family.</text>
</comment>
<dbReference type="GO" id="GO:0022857">
    <property type="term" value="F:transmembrane transporter activity"/>
    <property type="evidence" value="ECO:0007669"/>
    <property type="project" value="UniProtKB-UniRule"/>
</dbReference>
<comment type="subunit">
    <text evidence="9">The complex comprises the extracytoplasmic solute receptor protein and the two transmembrane proteins.</text>
</comment>
<name>A0A1I4FJX1_9RHOB</name>
<evidence type="ECO:0000256" key="5">
    <source>
        <dbReference type="ARBA" id="ARBA00022692"/>
    </source>
</evidence>
<proteinExistence type="inferred from homology"/>
<evidence type="ECO:0000256" key="3">
    <source>
        <dbReference type="ARBA" id="ARBA00022475"/>
    </source>
</evidence>
<comment type="function">
    <text evidence="9">Part of the tripartite ATP-independent periplasmic (TRAP) transport system.</text>
</comment>
<evidence type="ECO:0000256" key="6">
    <source>
        <dbReference type="ARBA" id="ARBA00022989"/>
    </source>
</evidence>
<comment type="subcellular location">
    <subcellularLocation>
        <location evidence="1 9">Cell inner membrane</location>
        <topology evidence="1 9">Multi-pass membrane protein</topology>
    </subcellularLocation>
</comment>
<sequence length="169" mass="19646">MMPKWARAYVRYVEALNYRVGRFAMYLLFAMMGVLLWSSVTKMINVPALWTLEMAQFILVAYYLLGAPYTFQLDTNVRMDLLYARQSPRKKAIWDAITVFVLIFYLSVMLYGALGSTVYSFETSERAPTAWRPYMWPIKTIICASFVLMILQAIAHLIRDVAVWRGKVL</sequence>
<evidence type="ECO:0000259" key="10">
    <source>
        <dbReference type="Pfam" id="PF04290"/>
    </source>
</evidence>
<dbReference type="EMBL" id="FOTF01000009">
    <property type="protein sequence ID" value="SFL18228.1"/>
    <property type="molecule type" value="Genomic_DNA"/>
</dbReference>
<keyword evidence="6 9" id="KW-1133">Transmembrane helix</keyword>
<dbReference type="InterPro" id="IPR055348">
    <property type="entry name" value="DctQ"/>
</dbReference>
<dbReference type="AlphaFoldDB" id="A0A1I4FJX1"/>
<feature type="transmembrane region" description="Helical" evidence="9">
    <location>
        <begin position="92"/>
        <end position="114"/>
    </location>
</feature>
<evidence type="ECO:0000256" key="9">
    <source>
        <dbReference type="RuleBase" id="RU369079"/>
    </source>
</evidence>
<keyword evidence="12" id="KW-1185">Reference proteome</keyword>
<dbReference type="InterPro" id="IPR007387">
    <property type="entry name" value="TRAP_DctQ"/>
</dbReference>
<dbReference type="STRING" id="195913.SAMN04488004_109152"/>
<dbReference type="PANTHER" id="PTHR35011">
    <property type="entry name" value="2,3-DIKETO-L-GULONATE TRAP TRANSPORTER SMALL PERMEASE PROTEIN YIAM"/>
    <property type="match status" value="1"/>
</dbReference>
<protein>
    <recommendedName>
        <fullName evidence="9">TRAP transporter small permease protein</fullName>
    </recommendedName>
</protein>
<dbReference type="GO" id="GO:0005886">
    <property type="term" value="C:plasma membrane"/>
    <property type="evidence" value="ECO:0007669"/>
    <property type="project" value="UniProtKB-SubCell"/>
</dbReference>
<keyword evidence="4 9" id="KW-0997">Cell inner membrane</keyword>
<evidence type="ECO:0000256" key="1">
    <source>
        <dbReference type="ARBA" id="ARBA00004429"/>
    </source>
</evidence>
<feature type="transmembrane region" description="Helical" evidence="9">
    <location>
        <begin position="134"/>
        <end position="158"/>
    </location>
</feature>
<evidence type="ECO:0000313" key="12">
    <source>
        <dbReference type="Proteomes" id="UP000199550"/>
    </source>
</evidence>
<reference evidence="11 12" key="1">
    <citation type="submission" date="2016-10" db="EMBL/GenBank/DDBJ databases">
        <authorList>
            <person name="de Groot N.N."/>
        </authorList>
    </citation>
    <scope>NUCLEOTIDE SEQUENCE [LARGE SCALE GENOMIC DNA]</scope>
    <source>
        <strain evidence="11 12">DSM 16199</strain>
    </source>
</reference>
<gene>
    <name evidence="11" type="ORF">SAMN04488004_109152</name>
</gene>
<evidence type="ECO:0000256" key="8">
    <source>
        <dbReference type="ARBA" id="ARBA00038436"/>
    </source>
</evidence>
<dbReference type="PANTHER" id="PTHR35011:SF4">
    <property type="entry name" value="SLL1102 PROTEIN"/>
    <property type="match status" value="1"/>
</dbReference>
<accession>A0A1I4FJX1</accession>
<dbReference type="Proteomes" id="UP000199550">
    <property type="component" value="Unassembled WGS sequence"/>
</dbReference>
<organism evidence="11 12">
    <name type="scientific">Loktanella salsilacus</name>
    <dbReference type="NCBI Taxonomy" id="195913"/>
    <lineage>
        <taxon>Bacteria</taxon>
        <taxon>Pseudomonadati</taxon>
        <taxon>Pseudomonadota</taxon>
        <taxon>Alphaproteobacteria</taxon>
        <taxon>Rhodobacterales</taxon>
        <taxon>Roseobacteraceae</taxon>
        <taxon>Loktanella</taxon>
    </lineage>
</organism>